<feature type="compositionally biased region" description="Polar residues" evidence="1">
    <location>
        <begin position="54"/>
        <end position="83"/>
    </location>
</feature>
<gene>
    <name evidence="2" type="primary">AlNc14C962G12665</name>
    <name evidence="2" type="ORF">ALNC14_141440</name>
</gene>
<organism evidence="2">
    <name type="scientific">Albugo laibachii Nc14</name>
    <dbReference type="NCBI Taxonomy" id="890382"/>
    <lineage>
        <taxon>Eukaryota</taxon>
        <taxon>Sar</taxon>
        <taxon>Stramenopiles</taxon>
        <taxon>Oomycota</taxon>
        <taxon>Peronosporomycetes</taxon>
        <taxon>Albuginales</taxon>
        <taxon>Albuginaceae</taxon>
        <taxon>Albugo</taxon>
    </lineage>
</organism>
<sequence>MQYSVDESFRDQIRSTHRSNPTILHKTIFIDDNASECQFQGAERDQRMDIDQIGDTNQYSPTSFFQPSCSSRQLEPSSILPSTSSHMNFDEDLGREVVSLNSNHIITPWQHSGTSLVPSGSVRSDESWDNIGTSIVPRRQQADDGADRRNAKRLRLMPEQANAAIGSPVTYEEALQQGDADQWKKAIASEIKSLDEKKTWNLVDRPYGQKLIGCKWVFAIK</sequence>
<dbReference type="EMBL" id="FR824809">
    <property type="protein sequence ID" value="CCA28000.1"/>
    <property type="molecule type" value="Genomic_DNA"/>
</dbReference>
<name>F0X2B7_9STRA</name>
<accession>F0X2B7</accession>
<evidence type="ECO:0000313" key="2">
    <source>
        <dbReference type="EMBL" id="CCA28000.1"/>
    </source>
</evidence>
<dbReference type="AlphaFoldDB" id="F0X2B7"/>
<feature type="region of interest" description="Disordered" evidence="1">
    <location>
        <begin position="53"/>
        <end position="83"/>
    </location>
</feature>
<protein>
    <submittedName>
        <fullName evidence="2">AlNc14C962G12665 protein</fullName>
    </submittedName>
</protein>
<reference evidence="2" key="1">
    <citation type="journal article" date="2011" name="PLoS Biol.">
        <title>Gene gain and loss during evolution of obligate parasitism in the white rust pathogen of Arabidopsis thaliana.</title>
        <authorList>
            <person name="Kemen E."/>
            <person name="Gardiner A."/>
            <person name="Schultz-Larsen T."/>
            <person name="Kemen A.C."/>
            <person name="Balmuth A.L."/>
            <person name="Robert-Seilaniantz A."/>
            <person name="Bailey K."/>
            <person name="Holub E."/>
            <person name="Studholme D.J."/>
            <person name="Maclean D."/>
            <person name="Jones J.D."/>
        </authorList>
    </citation>
    <scope>NUCLEOTIDE SEQUENCE</scope>
</reference>
<dbReference type="HOGENOM" id="CLU_1252608_0_0_1"/>
<evidence type="ECO:0000256" key="1">
    <source>
        <dbReference type="SAM" id="MobiDB-lite"/>
    </source>
</evidence>
<proteinExistence type="predicted"/>
<reference evidence="2" key="2">
    <citation type="submission" date="2011-02" db="EMBL/GenBank/DDBJ databases">
        <authorList>
            <person name="MacLean D."/>
        </authorList>
    </citation>
    <scope>NUCLEOTIDE SEQUENCE</scope>
</reference>